<name>A0A016WLD1_9BILA</name>
<evidence type="ECO:0000313" key="1">
    <source>
        <dbReference type="EMBL" id="EYC40062.1"/>
    </source>
</evidence>
<protein>
    <submittedName>
        <fullName evidence="1">Uncharacterized protein</fullName>
    </submittedName>
</protein>
<comment type="caution">
    <text evidence="1">The sequence shown here is derived from an EMBL/GenBank/DDBJ whole genome shotgun (WGS) entry which is preliminary data.</text>
</comment>
<evidence type="ECO:0000313" key="2">
    <source>
        <dbReference type="Proteomes" id="UP000024635"/>
    </source>
</evidence>
<dbReference type="AlphaFoldDB" id="A0A016WLD1"/>
<keyword evidence="2" id="KW-1185">Reference proteome</keyword>
<dbReference type="Proteomes" id="UP000024635">
    <property type="component" value="Unassembled WGS sequence"/>
</dbReference>
<sequence length="229" mass="25666">MGRANIFSYFFNAWLKLTSKRTIYMKINLLTTSCASELHELAPSSCTLAFWFVSNSRIFEVLCSSGKIPTAWDQVLKRLSMGPTCAKARVSHVTHHAKGIRVIYYFNFFLDTDANVAILVSAAPVNAIGSVCDACSSDVYSVVHGIVHSVVDKMRTVHRISWRHARMPSAENLSALQTHGKRCLHVPSSGMFHAVPSLPMSSFFPENLKIQRNLQQENFRACCLWIQVV</sequence>
<proteinExistence type="predicted"/>
<dbReference type="EMBL" id="JARK01000231">
    <property type="protein sequence ID" value="EYC40062.1"/>
    <property type="molecule type" value="Genomic_DNA"/>
</dbReference>
<gene>
    <name evidence="1" type="primary">Acey_s0631.g866</name>
    <name evidence="1" type="ORF">Y032_0631g866</name>
</gene>
<accession>A0A016WLD1</accession>
<organism evidence="1 2">
    <name type="scientific">Ancylostoma ceylanicum</name>
    <dbReference type="NCBI Taxonomy" id="53326"/>
    <lineage>
        <taxon>Eukaryota</taxon>
        <taxon>Metazoa</taxon>
        <taxon>Ecdysozoa</taxon>
        <taxon>Nematoda</taxon>
        <taxon>Chromadorea</taxon>
        <taxon>Rhabditida</taxon>
        <taxon>Rhabditina</taxon>
        <taxon>Rhabditomorpha</taxon>
        <taxon>Strongyloidea</taxon>
        <taxon>Ancylostomatidae</taxon>
        <taxon>Ancylostomatinae</taxon>
        <taxon>Ancylostoma</taxon>
    </lineage>
</organism>
<reference evidence="2" key="1">
    <citation type="journal article" date="2015" name="Nat. Genet.">
        <title>The genome and transcriptome of the zoonotic hookworm Ancylostoma ceylanicum identify infection-specific gene families.</title>
        <authorList>
            <person name="Schwarz E.M."/>
            <person name="Hu Y."/>
            <person name="Antoshechkin I."/>
            <person name="Miller M.M."/>
            <person name="Sternberg P.W."/>
            <person name="Aroian R.V."/>
        </authorList>
    </citation>
    <scope>NUCLEOTIDE SEQUENCE</scope>
    <source>
        <strain evidence="2">HY135</strain>
    </source>
</reference>